<evidence type="ECO:0000313" key="1">
    <source>
        <dbReference type="EMBL" id="TKR82380.1"/>
    </source>
</evidence>
<reference evidence="1 2" key="1">
    <citation type="journal article" date="2015" name="Genome Biol.">
        <title>Comparative genomics of Steinernema reveals deeply conserved gene regulatory networks.</title>
        <authorList>
            <person name="Dillman A.R."/>
            <person name="Macchietto M."/>
            <person name="Porter C.F."/>
            <person name="Rogers A."/>
            <person name="Williams B."/>
            <person name="Antoshechkin I."/>
            <person name="Lee M.M."/>
            <person name="Goodwin Z."/>
            <person name="Lu X."/>
            <person name="Lewis E.E."/>
            <person name="Goodrich-Blair H."/>
            <person name="Stock S.P."/>
            <person name="Adams B.J."/>
            <person name="Sternberg P.W."/>
            <person name="Mortazavi A."/>
        </authorList>
    </citation>
    <scope>NUCLEOTIDE SEQUENCE [LARGE SCALE GENOMIC DNA]</scope>
    <source>
        <strain evidence="1 2">ALL</strain>
    </source>
</reference>
<sequence>MIVCVRASIDRELKTSSAKPSDCFVRHHNNHNAQYLLNKEIINDWTSLTTSVASNHKQSTPVIHQKVSFVKMSSFPMMSNARHSANHLTVLKKKIAAEEAAAKTNAYQNLPALPPKFQLVDENKPMEITLLNTSADQWKATRLFLQNTAEQLVQGISKFSNGGGNSH</sequence>
<dbReference type="EMBL" id="AZBU02000004">
    <property type="protein sequence ID" value="TKR82380.1"/>
    <property type="molecule type" value="Genomic_DNA"/>
</dbReference>
<proteinExistence type="predicted"/>
<evidence type="ECO:0000313" key="2">
    <source>
        <dbReference type="Proteomes" id="UP000298663"/>
    </source>
</evidence>
<protein>
    <submittedName>
        <fullName evidence="1">Uncharacterized protein</fullName>
    </submittedName>
</protein>
<accession>A0A4U5NI04</accession>
<name>A0A4U5NI04_STECR</name>
<reference evidence="1 2" key="2">
    <citation type="journal article" date="2019" name="G3 (Bethesda)">
        <title>Hybrid Assembly of the Genome of the Entomopathogenic Nematode Steinernema carpocapsae Identifies the X-Chromosome.</title>
        <authorList>
            <person name="Serra L."/>
            <person name="Macchietto M."/>
            <person name="Macias-Munoz A."/>
            <person name="McGill C.J."/>
            <person name="Rodriguez I.M."/>
            <person name="Rodriguez B."/>
            <person name="Murad R."/>
            <person name="Mortazavi A."/>
        </authorList>
    </citation>
    <scope>NUCLEOTIDE SEQUENCE [LARGE SCALE GENOMIC DNA]</scope>
    <source>
        <strain evidence="1 2">ALL</strain>
    </source>
</reference>
<dbReference type="AlphaFoldDB" id="A0A4U5NI04"/>
<gene>
    <name evidence="1" type="ORF">L596_016116</name>
</gene>
<comment type="caution">
    <text evidence="1">The sequence shown here is derived from an EMBL/GenBank/DDBJ whole genome shotgun (WGS) entry which is preliminary data.</text>
</comment>
<keyword evidence="2" id="KW-1185">Reference proteome</keyword>
<dbReference type="Proteomes" id="UP000298663">
    <property type="component" value="Unassembled WGS sequence"/>
</dbReference>
<organism evidence="1 2">
    <name type="scientific">Steinernema carpocapsae</name>
    <name type="common">Entomopathogenic nematode</name>
    <dbReference type="NCBI Taxonomy" id="34508"/>
    <lineage>
        <taxon>Eukaryota</taxon>
        <taxon>Metazoa</taxon>
        <taxon>Ecdysozoa</taxon>
        <taxon>Nematoda</taxon>
        <taxon>Chromadorea</taxon>
        <taxon>Rhabditida</taxon>
        <taxon>Tylenchina</taxon>
        <taxon>Panagrolaimomorpha</taxon>
        <taxon>Strongyloidoidea</taxon>
        <taxon>Steinernematidae</taxon>
        <taxon>Steinernema</taxon>
    </lineage>
</organism>